<accession>A0A8H4B1E3</accession>
<protein>
    <submittedName>
        <fullName evidence="1">Uncharacterized protein</fullName>
    </submittedName>
</protein>
<dbReference type="EMBL" id="WTPW01000066">
    <property type="protein sequence ID" value="KAF0552464.1"/>
    <property type="molecule type" value="Genomic_DNA"/>
</dbReference>
<proteinExistence type="predicted"/>
<keyword evidence="2" id="KW-1185">Reference proteome</keyword>
<evidence type="ECO:0000313" key="1">
    <source>
        <dbReference type="EMBL" id="KAF0552464.1"/>
    </source>
</evidence>
<sequence>MNNELEKELHCFINEIINSLNAEKCQTTNEIDQLIEKQNNSTNKTKKSLKCFNKSIIFKPYEPTNSSIRQQEPEVSITQETVMNQSIKIPDLYIPDPIPVNSNSLANVQKVLEHIEIIAGIKSE</sequence>
<reference evidence="1 2" key="1">
    <citation type="journal article" date="2019" name="Environ. Microbiol.">
        <title>At the nexus of three kingdoms: the genome of the mycorrhizal fungus Gigaspora margarita provides insights into plant, endobacterial and fungal interactions.</title>
        <authorList>
            <person name="Venice F."/>
            <person name="Ghignone S."/>
            <person name="Salvioli di Fossalunga A."/>
            <person name="Amselem J."/>
            <person name="Novero M."/>
            <person name="Xianan X."/>
            <person name="Sedzielewska Toro K."/>
            <person name="Morin E."/>
            <person name="Lipzen A."/>
            <person name="Grigoriev I.V."/>
            <person name="Henrissat B."/>
            <person name="Martin F.M."/>
            <person name="Bonfante P."/>
        </authorList>
    </citation>
    <scope>NUCLEOTIDE SEQUENCE [LARGE SCALE GENOMIC DNA]</scope>
    <source>
        <strain evidence="1 2">BEG34</strain>
    </source>
</reference>
<organism evidence="1 2">
    <name type="scientific">Gigaspora margarita</name>
    <dbReference type="NCBI Taxonomy" id="4874"/>
    <lineage>
        <taxon>Eukaryota</taxon>
        <taxon>Fungi</taxon>
        <taxon>Fungi incertae sedis</taxon>
        <taxon>Mucoromycota</taxon>
        <taxon>Glomeromycotina</taxon>
        <taxon>Glomeromycetes</taxon>
        <taxon>Diversisporales</taxon>
        <taxon>Gigasporaceae</taxon>
        <taxon>Gigaspora</taxon>
    </lineage>
</organism>
<dbReference type="OrthoDB" id="2433770at2759"/>
<evidence type="ECO:0000313" key="2">
    <source>
        <dbReference type="Proteomes" id="UP000439903"/>
    </source>
</evidence>
<dbReference type="Proteomes" id="UP000439903">
    <property type="component" value="Unassembled WGS sequence"/>
</dbReference>
<gene>
    <name evidence="1" type="ORF">F8M41_021780</name>
</gene>
<dbReference type="AlphaFoldDB" id="A0A8H4B1E3"/>
<name>A0A8H4B1E3_GIGMA</name>
<comment type="caution">
    <text evidence="1">The sequence shown here is derived from an EMBL/GenBank/DDBJ whole genome shotgun (WGS) entry which is preliminary data.</text>
</comment>